<comment type="caution">
    <text evidence="1">The sequence shown here is derived from an EMBL/GenBank/DDBJ whole genome shotgun (WGS) entry which is preliminary data.</text>
</comment>
<dbReference type="Proteomes" id="UP001221142">
    <property type="component" value="Unassembled WGS sequence"/>
</dbReference>
<protein>
    <submittedName>
        <fullName evidence="1">Uncharacterized protein</fullName>
    </submittedName>
</protein>
<accession>A0AAD7B869</accession>
<dbReference type="AlphaFoldDB" id="A0AAD7B869"/>
<name>A0AAD7B869_9AGAR</name>
<sequence length="232" mass="26015">MVVVAGNHPKILEAIKSKPLTFFATAVRHLFLDGDTGWSRKDAIQVLSVSTGLKNFAAIGDFSSPHTLDVLSNMHVERMALCLESIFGGRQHIDLTHPAFAHVTHIDIFDEIDEEDTIVFPQIPLLPALTHLCLNNGIPWSVTQKLLQECRRLELFIILWPSSSRDLAYAWAQDNPVRDARIRKNLPGYFIANLSKISRSSNILQSFSKLLPNVDKVSKMEILLFISMTLGT</sequence>
<reference evidence="1" key="1">
    <citation type="submission" date="2023-03" db="EMBL/GenBank/DDBJ databases">
        <title>Massive genome expansion in bonnet fungi (Mycena s.s.) driven by repeated elements and novel gene families across ecological guilds.</title>
        <authorList>
            <consortium name="Lawrence Berkeley National Laboratory"/>
            <person name="Harder C.B."/>
            <person name="Miyauchi S."/>
            <person name="Viragh M."/>
            <person name="Kuo A."/>
            <person name="Thoen E."/>
            <person name="Andreopoulos B."/>
            <person name="Lu D."/>
            <person name="Skrede I."/>
            <person name="Drula E."/>
            <person name="Henrissat B."/>
            <person name="Morin E."/>
            <person name="Kohler A."/>
            <person name="Barry K."/>
            <person name="LaButti K."/>
            <person name="Morin E."/>
            <person name="Salamov A."/>
            <person name="Lipzen A."/>
            <person name="Mereny Z."/>
            <person name="Hegedus B."/>
            <person name="Baldrian P."/>
            <person name="Stursova M."/>
            <person name="Weitz H."/>
            <person name="Taylor A."/>
            <person name="Grigoriev I.V."/>
            <person name="Nagy L.G."/>
            <person name="Martin F."/>
            <person name="Kauserud H."/>
        </authorList>
    </citation>
    <scope>NUCLEOTIDE SEQUENCE</scope>
    <source>
        <strain evidence="1">9284</strain>
    </source>
</reference>
<dbReference type="EMBL" id="JARKIF010000029">
    <property type="protein sequence ID" value="KAJ7613114.1"/>
    <property type="molecule type" value="Genomic_DNA"/>
</dbReference>
<gene>
    <name evidence="1" type="ORF">FB45DRAFT_1009110</name>
</gene>
<organism evidence="1 2">
    <name type="scientific">Roridomyces roridus</name>
    <dbReference type="NCBI Taxonomy" id="1738132"/>
    <lineage>
        <taxon>Eukaryota</taxon>
        <taxon>Fungi</taxon>
        <taxon>Dikarya</taxon>
        <taxon>Basidiomycota</taxon>
        <taxon>Agaricomycotina</taxon>
        <taxon>Agaricomycetes</taxon>
        <taxon>Agaricomycetidae</taxon>
        <taxon>Agaricales</taxon>
        <taxon>Marasmiineae</taxon>
        <taxon>Mycenaceae</taxon>
        <taxon>Roridomyces</taxon>
    </lineage>
</organism>
<keyword evidence="2" id="KW-1185">Reference proteome</keyword>
<proteinExistence type="predicted"/>
<evidence type="ECO:0000313" key="1">
    <source>
        <dbReference type="EMBL" id="KAJ7613114.1"/>
    </source>
</evidence>
<evidence type="ECO:0000313" key="2">
    <source>
        <dbReference type="Proteomes" id="UP001221142"/>
    </source>
</evidence>